<dbReference type="SUPFAM" id="SSF53901">
    <property type="entry name" value="Thiolase-like"/>
    <property type="match status" value="2"/>
</dbReference>
<dbReference type="GO" id="GO:0006635">
    <property type="term" value="P:fatty acid beta-oxidation"/>
    <property type="evidence" value="ECO:0007669"/>
    <property type="project" value="TreeGrafter"/>
</dbReference>
<comment type="catalytic activity">
    <reaction evidence="10">
        <text>an acyl-CoA + acetyl-CoA = a 3-oxoacyl-CoA + CoA</text>
        <dbReference type="Rhea" id="RHEA:21564"/>
        <dbReference type="ChEBI" id="CHEBI:57287"/>
        <dbReference type="ChEBI" id="CHEBI:57288"/>
        <dbReference type="ChEBI" id="CHEBI:58342"/>
        <dbReference type="ChEBI" id="CHEBI:90726"/>
        <dbReference type="EC" id="2.3.1.16"/>
    </reaction>
</comment>
<dbReference type="Proteomes" id="UP000703269">
    <property type="component" value="Unassembled WGS sequence"/>
</dbReference>
<feature type="domain" description="Thiolase C-terminal" evidence="14">
    <location>
        <begin position="293"/>
        <end position="411"/>
    </location>
</feature>
<dbReference type="PIRSF" id="PIRSF000429">
    <property type="entry name" value="Ac-CoA_Ac_transf"/>
    <property type="match status" value="1"/>
</dbReference>
<dbReference type="GO" id="GO:0003988">
    <property type="term" value="F:acetyl-CoA C-acyltransferase activity"/>
    <property type="evidence" value="ECO:0007669"/>
    <property type="project" value="UniProtKB-EC"/>
</dbReference>
<dbReference type="PANTHER" id="PTHR43853:SF8">
    <property type="entry name" value="3-KETOACYL-COA THIOLASE, PEROXISOMAL"/>
    <property type="match status" value="1"/>
</dbReference>
<dbReference type="AlphaFoldDB" id="A0A9P3G9L3"/>
<dbReference type="GO" id="GO:0005777">
    <property type="term" value="C:peroxisome"/>
    <property type="evidence" value="ECO:0007669"/>
    <property type="project" value="UniProtKB-SubCell"/>
</dbReference>
<dbReference type="InterPro" id="IPR016039">
    <property type="entry name" value="Thiolase-like"/>
</dbReference>
<evidence type="ECO:0000256" key="4">
    <source>
        <dbReference type="ARBA" id="ARBA00022679"/>
    </source>
</evidence>
<dbReference type="Pfam" id="PF02803">
    <property type="entry name" value="Thiolase_C"/>
    <property type="match status" value="1"/>
</dbReference>
<evidence type="ECO:0000256" key="7">
    <source>
        <dbReference type="ARBA" id="ARBA00023098"/>
    </source>
</evidence>
<dbReference type="InterPro" id="IPR020617">
    <property type="entry name" value="Thiolase_C"/>
</dbReference>
<dbReference type="PROSITE" id="PS00737">
    <property type="entry name" value="THIOLASE_2"/>
    <property type="match status" value="1"/>
</dbReference>
<gene>
    <name evidence="15" type="ORF">PsYK624_066060</name>
</gene>
<comment type="similarity">
    <text evidence="3 12">Belongs to the thiolase-like superfamily. Thiolase family.</text>
</comment>
<proteinExistence type="inferred from homology"/>
<dbReference type="InterPro" id="IPR002155">
    <property type="entry name" value="Thiolase"/>
</dbReference>
<evidence type="ECO:0000256" key="5">
    <source>
        <dbReference type="ARBA" id="ARBA00022832"/>
    </source>
</evidence>
<name>A0A9P3G9L3_9APHY</name>
<keyword evidence="9 12" id="KW-0012">Acyltransferase</keyword>
<evidence type="ECO:0000256" key="12">
    <source>
        <dbReference type="RuleBase" id="RU003557"/>
    </source>
</evidence>
<dbReference type="EMBL" id="BPQB01000016">
    <property type="protein sequence ID" value="GJE90470.1"/>
    <property type="molecule type" value="Genomic_DNA"/>
</dbReference>
<dbReference type="PROSITE" id="PS00098">
    <property type="entry name" value="THIOLASE_1"/>
    <property type="match status" value="1"/>
</dbReference>
<dbReference type="GO" id="GO:0010124">
    <property type="term" value="P:phenylacetate catabolic process"/>
    <property type="evidence" value="ECO:0007669"/>
    <property type="project" value="TreeGrafter"/>
</dbReference>
<evidence type="ECO:0000313" key="16">
    <source>
        <dbReference type="Proteomes" id="UP000703269"/>
    </source>
</evidence>
<dbReference type="InterPro" id="IPR020616">
    <property type="entry name" value="Thiolase_N"/>
</dbReference>
<dbReference type="CDD" id="cd00751">
    <property type="entry name" value="thiolase"/>
    <property type="match status" value="1"/>
</dbReference>
<keyword evidence="8" id="KW-0576">Peroxisome</keyword>
<evidence type="ECO:0000256" key="2">
    <source>
        <dbReference type="ARBA" id="ARBA00004872"/>
    </source>
</evidence>
<organism evidence="15 16">
    <name type="scientific">Phanerochaete sordida</name>
    <dbReference type="NCBI Taxonomy" id="48140"/>
    <lineage>
        <taxon>Eukaryota</taxon>
        <taxon>Fungi</taxon>
        <taxon>Dikarya</taxon>
        <taxon>Basidiomycota</taxon>
        <taxon>Agaricomycotina</taxon>
        <taxon>Agaricomycetes</taxon>
        <taxon>Polyporales</taxon>
        <taxon>Phanerochaetaceae</taxon>
        <taxon>Phanerochaete</taxon>
    </lineage>
</organism>
<sequence length="415" mass="42852">MASFAQKLSNLAGTSAKARVTAQNDNDVVIVAAVRSAMTKAKRGGFKDTRPEEILSEILRAAYTKAGVDPALIEDIAVGNVLPPGGGASAARMAALAAGIPNTAAVNTVNRQCSSGLTAVTQIANEIALGQIDIGIGAGVESMTFGFGARAQADEYSEKVLACQEAEDCLIPMGITSENVAADYGITRQQQDEFAAKSYQKAAAAQKAGKFKDEIVPIRVKVVDPKTEKEVEIVVDQDDGVRDGVTAQSLGKLKPAFKEGGSTHAGNASQVSDGAAAVVLTRRSTAKRLGLPIVGKFVTSVAVGVPPRVMGIGPAFAIPKVLEKTGLGKDEIDFFEINEAFASQAVYSVLKIGIPFEKVNLNGGAIAIGHPLGMTGARQIATGLNIAKQTGGKVFVTSMCIGSGMGMAAVFVSEQ</sequence>
<feature type="active site" description="Proton acceptor" evidence="11">
    <location>
        <position position="400"/>
    </location>
</feature>
<evidence type="ECO:0000256" key="1">
    <source>
        <dbReference type="ARBA" id="ARBA00004275"/>
    </source>
</evidence>
<feature type="active site" description="Proton acceptor" evidence="11">
    <location>
        <position position="370"/>
    </location>
</feature>
<reference evidence="15 16" key="1">
    <citation type="submission" date="2021-08" db="EMBL/GenBank/DDBJ databases">
        <title>Draft Genome Sequence of Phanerochaete sordida strain YK-624.</title>
        <authorList>
            <person name="Mori T."/>
            <person name="Dohra H."/>
            <person name="Suzuki T."/>
            <person name="Kawagishi H."/>
            <person name="Hirai H."/>
        </authorList>
    </citation>
    <scope>NUCLEOTIDE SEQUENCE [LARGE SCALE GENOMIC DNA]</scope>
    <source>
        <strain evidence="15 16">YK-624</strain>
    </source>
</reference>
<protein>
    <submittedName>
        <fullName evidence="15">3-ketoacyl-CoA thiolase</fullName>
    </submittedName>
</protein>
<comment type="subcellular location">
    <subcellularLocation>
        <location evidence="1">Peroxisome</location>
    </subcellularLocation>
</comment>
<evidence type="ECO:0000256" key="8">
    <source>
        <dbReference type="ARBA" id="ARBA00023140"/>
    </source>
</evidence>
<evidence type="ECO:0000259" key="14">
    <source>
        <dbReference type="Pfam" id="PF02803"/>
    </source>
</evidence>
<evidence type="ECO:0000313" key="15">
    <source>
        <dbReference type="EMBL" id="GJE90470.1"/>
    </source>
</evidence>
<accession>A0A9P3G9L3</accession>
<dbReference type="OrthoDB" id="5404651at2759"/>
<feature type="active site" description="Acyl-thioester intermediate" evidence="11">
    <location>
        <position position="113"/>
    </location>
</feature>
<evidence type="ECO:0000256" key="11">
    <source>
        <dbReference type="PIRSR" id="PIRSR000429-1"/>
    </source>
</evidence>
<dbReference type="InterPro" id="IPR050215">
    <property type="entry name" value="Thiolase-like_sf_Thiolase"/>
</dbReference>
<evidence type="ECO:0000256" key="3">
    <source>
        <dbReference type="ARBA" id="ARBA00010982"/>
    </source>
</evidence>
<dbReference type="InterPro" id="IPR020615">
    <property type="entry name" value="Thiolase_acyl_enz_int_AS"/>
</dbReference>
<dbReference type="Gene3D" id="3.40.47.10">
    <property type="match status" value="2"/>
</dbReference>
<keyword evidence="6" id="KW-0809">Transit peptide</keyword>
<evidence type="ECO:0000259" key="13">
    <source>
        <dbReference type="Pfam" id="PF00108"/>
    </source>
</evidence>
<evidence type="ECO:0000256" key="9">
    <source>
        <dbReference type="ARBA" id="ARBA00023315"/>
    </source>
</evidence>
<dbReference type="Pfam" id="PF00108">
    <property type="entry name" value="Thiolase_N"/>
    <property type="match status" value="1"/>
</dbReference>
<feature type="domain" description="Thiolase N-terminal" evidence="13">
    <location>
        <begin position="28"/>
        <end position="283"/>
    </location>
</feature>
<keyword evidence="5" id="KW-0276">Fatty acid metabolism</keyword>
<dbReference type="InterPro" id="IPR020613">
    <property type="entry name" value="Thiolase_CS"/>
</dbReference>
<keyword evidence="7" id="KW-0443">Lipid metabolism</keyword>
<evidence type="ECO:0000256" key="10">
    <source>
        <dbReference type="ARBA" id="ARBA00047605"/>
    </source>
</evidence>
<dbReference type="NCBIfam" id="TIGR01930">
    <property type="entry name" value="AcCoA-C-Actrans"/>
    <property type="match status" value="1"/>
</dbReference>
<keyword evidence="16" id="KW-1185">Reference proteome</keyword>
<keyword evidence="4 12" id="KW-0808">Transferase</keyword>
<dbReference type="PANTHER" id="PTHR43853">
    <property type="entry name" value="3-KETOACYL-COA THIOLASE, PEROXISOMAL"/>
    <property type="match status" value="1"/>
</dbReference>
<evidence type="ECO:0000256" key="6">
    <source>
        <dbReference type="ARBA" id="ARBA00022946"/>
    </source>
</evidence>
<comment type="pathway">
    <text evidence="2">Lipid metabolism; fatty acid metabolism.</text>
</comment>
<comment type="caution">
    <text evidence="15">The sequence shown here is derived from an EMBL/GenBank/DDBJ whole genome shotgun (WGS) entry which is preliminary data.</text>
</comment>